<reference evidence="3 4" key="1">
    <citation type="journal article" date="2020" name="ISME J.">
        <title>Uncovering the hidden diversity of litter-decomposition mechanisms in mushroom-forming fungi.</title>
        <authorList>
            <person name="Floudas D."/>
            <person name="Bentzer J."/>
            <person name="Ahren D."/>
            <person name="Johansson T."/>
            <person name="Persson P."/>
            <person name="Tunlid A."/>
        </authorList>
    </citation>
    <scope>NUCLEOTIDE SEQUENCE [LARGE SCALE GENOMIC DNA]</scope>
    <source>
        <strain evidence="3 4">CBS 101986</strain>
    </source>
</reference>
<dbReference type="Proteomes" id="UP000567179">
    <property type="component" value="Unassembled WGS sequence"/>
</dbReference>
<dbReference type="OrthoDB" id="2964597at2759"/>
<accession>A0A8H5BE06</accession>
<dbReference type="EMBL" id="JAACJJ010000028">
    <property type="protein sequence ID" value="KAF5320738.1"/>
    <property type="molecule type" value="Genomic_DNA"/>
</dbReference>
<evidence type="ECO:0000256" key="2">
    <source>
        <dbReference type="SAM" id="Phobius"/>
    </source>
</evidence>
<dbReference type="AlphaFoldDB" id="A0A8H5BE06"/>
<gene>
    <name evidence="3" type="ORF">D9619_001203</name>
</gene>
<protein>
    <submittedName>
        <fullName evidence="3">Uncharacterized protein</fullName>
    </submittedName>
</protein>
<proteinExistence type="predicted"/>
<evidence type="ECO:0000313" key="4">
    <source>
        <dbReference type="Proteomes" id="UP000567179"/>
    </source>
</evidence>
<evidence type="ECO:0000256" key="1">
    <source>
        <dbReference type="SAM" id="MobiDB-lite"/>
    </source>
</evidence>
<keyword evidence="2" id="KW-1133">Transmembrane helix</keyword>
<comment type="caution">
    <text evidence="3">The sequence shown here is derived from an EMBL/GenBank/DDBJ whole genome shotgun (WGS) entry which is preliminary data.</text>
</comment>
<feature type="region of interest" description="Disordered" evidence="1">
    <location>
        <begin position="1"/>
        <end position="23"/>
    </location>
</feature>
<name>A0A8H5BE06_9AGAR</name>
<sequence length="565" mass="62668">MSQEVNEARPLARHRSSTTGDLGTGILRSKIKTLNSLAMSSLGNLFSGHSSSRSSAYMRNCDVNDARLDLGSGVTVECELEITRTSDIDENQSNGSAGQYCNLRAEDYCAVKTLDRFSISPDPGAKQATTTDSDEYSLVQDHSNASPSMQTTPIFPEVRRIFNSLSRAAKGKSGLGQSGCESVTQQSISSVGSKSANLDTPPLTPDSVLISFPSPALSLDQFDSSLGLDEFCISGLGLDADLETRHTSHLQEIKEGKRPAKPEPVLDDAFDVGGIGTETPVTPSDQSDQSEWFGLDYTLQMSSRERQPSAECTQPVTIGEHSRSRESWAAIHRGTIHPMFEDEGYIQWKNWHRFLDRQDEKRRHRKGALFRTQARELSWLYVDEMRTREMMYWQKRVYGVVARDVKEKLQYLGEKRPRTDYALIPAPLDLSLPLVSEKSPLPAIIVTPCSPSSSRDFSIAFLAAPPKQTIRQRLASYKHFSAAPSLRMRALMFLLIVFIVLVCHLITHALAARQAYLEVSAETGEAVLVTNQALGWGDFHRIFGRQTEADQVYRDIVGASVFGLH</sequence>
<keyword evidence="2" id="KW-0472">Membrane</keyword>
<evidence type="ECO:0000313" key="3">
    <source>
        <dbReference type="EMBL" id="KAF5320738.1"/>
    </source>
</evidence>
<keyword evidence="2" id="KW-0812">Transmembrane</keyword>
<organism evidence="3 4">
    <name type="scientific">Psilocybe cf. subviscida</name>
    <dbReference type="NCBI Taxonomy" id="2480587"/>
    <lineage>
        <taxon>Eukaryota</taxon>
        <taxon>Fungi</taxon>
        <taxon>Dikarya</taxon>
        <taxon>Basidiomycota</taxon>
        <taxon>Agaricomycotina</taxon>
        <taxon>Agaricomycetes</taxon>
        <taxon>Agaricomycetidae</taxon>
        <taxon>Agaricales</taxon>
        <taxon>Agaricineae</taxon>
        <taxon>Strophariaceae</taxon>
        <taxon>Psilocybe</taxon>
    </lineage>
</organism>
<feature type="transmembrane region" description="Helical" evidence="2">
    <location>
        <begin position="490"/>
        <end position="511"/>
    </location>
</feature>
<keyword evidence="4" id="KW-1185">Reference proteome</keyword>